<evidence type="ECO:0000256" key="1">
    <source>
        <dbReference type="SAM" id="Phobius"/>
    </source>
</evidence>
<accession>A0A7K1NZ37</accession>
<dbReference type="EMBL" id="WAEA01000002">
    <property type="protein sequence ID" value="MUV09694.1"/>
    <property type="molecule type" value="Genomic_DNA"/>
</dbReference>
<sequence length="59" mass="6747">MKREILIRGSRSSNLSSNFLKRSVRSLRSLFKNYSLLGGVEAVVFEILVFFSVFVFSTI</sequence>
<name>A0A7K1NZ37_HELPX</name>
<protein>
    <submittedName>
        <fullName evidence="2">Uncharacterized protein</fullName>
    </submittedName>
</protein>
<comment type="caution">
    <text evidence="2">The sequence shown here is derived from an EMBL/GenBank/DDBJ whole genome shotgun (WGS) entry which is preliminary data.</text>
</comment>
<evidence type="ECO:0000313" key="2">
    <source>
        <dbReference type="EMBL" id="MUV09694.1"/>
    </source>
</evidence>
<proteinExistence type="predicted"/>
<organism evidence="2 3">
    <name type="scientific">Helicobacter pylori</name>
    <name type="common">Campylobacter pylori</name>
    <dbReference type="NCBI Taxonomy" id="210"/>
    <lineage>
        <taxon>Bacteria</taxon>
        <taxon>Pseudomonadati</taxon>
        <taxon>Campylobacterota</taxon>
        <taxon>Epsilonproteobacteria</taxon>
        <taxon>Campylobacterales</taxon>
        <taxon>Helicobacteraceae</taxon>
        <taxon>Helicobacter</taxon>
    </lineage>
</organism>
<dbReference type="AlphaFoldDB" id="A0A7K1NZ37"/>
<gene>
    <name evidence="2" type="ORF">F7218_02075</name>
</gene>
<keyword evidence="1" id="KW-1133">Transmembrane helix</keyword>
<keyword evidence="1" id="KW-0472">Membrane</keyword>
<keyword evidence="1" id="KW-0812">Transmembrane</keyword>
<dbReference type="Proteomes" id="UP000460877">
    <property type="component" value="Unassembled WGS sequence"/>
</dbReference>
<reference evidence="2 3" key="1">
    <citation type="journal article" date="2020" name="J. Clin. Microbiol.">
        <title>Helicobacter pylori infections in the Bronx, New York: Surveying Antibiotic Susceptibility and Strain Lineage by Whole-genome Sequencing.</title>
        <authorList>
            <person name="Saranathan R."/>
            <person name="Levi M.H."/>
            <person name="Wattam A.R."/>
            <person name="Malek A."/>
            <person name="Asare E."/>
            <person name="Behin D.S."/>
            <person name="Pan D.H."/>
            <person name="Jacobs W.R."/>
            <person name="Szymczak W.A."/>
        </authorList>
    </citation>
    <scope>NUCLEOTIDE SEQUENCE [LARGE SCALE GENOMIC DNA]</scope>
    <source>
        <strain evidence="2 3">MHP10</strain>
    </source>
</reference>
<feature type="transmembrane region" description="Helical" evidence="1">
    <location>
        <begin position="34"/>
        <end position="56"/>
    </location>
</feature>
<evidence type="ECO:0000313" key="3">
    <source>
        <dbReference type="Proteomes" id="UP000460877"/>
    </source>
</evidence>